<evidence type="ECO:0000313" key="1">
    <source>
        <dbReference type="EMBL" id="GMH54876.1"/>
    </source>
</evidence>
<dbReference type="EMBL" id="BRXW01000439">
    <property type="protein sequence ID" value="GMH54876.1"/>
    <property type="molecule type" value="Genomic_DNA"/>
</dbReference>
<accession>A0A9W6ZL47</accession>
<name>A0A9W6ZL47_9STRA</name>
<sequence>MSEPSSASDRRAHQVVLRSLKPAITRKTLHTTLKGKNRATYTMSLQGVLLIPPSSLPKYGMGSSQYYRSLVRASVSRVTRHEARGGIGAGFLYTILQ</sequence>
<organism evidence="1 2">
    <name type="scientific">Triparma laevis f. longispina</name>
    <dbReference type="NCBI Taxonomy" id="1714387"/>
    <lineage>
        <taxon>Eukaryota</taxon>
        <taxon>Sar</taxon>
        <taxon>Stramenopiles</taxon>
        <taxon>Ochrophyta</taxon>
        <taxon>Bolidophyceae</taxon>
        <taxon>Parmales</taxon>
        <taxon>Triparmaceae</taxon>
        <taxon>Triparma</taxon>
    </lineage>
</organism>
<evidence type="ECO:0000313" key="2">
    <source>
        <dbReference type="Proteomes" id="UP001165122"/>
    </source>
</evidence>
<keyword evidence="2" id="KW-1185">Reference proteome</keyword>
<gene>
    <name evidence="1" type="ORF">TrLO_g13678</name>
</gene>
<proteinExistence type="predicted"/>
<reference evidence="2" key="1">
    <citation type="journal article" date="2023" name="Commun. Biol.">
        <title>Genome analysis of Parmales, the sister group of diatoms, reveals the evolutionary specialization of diatoms from phago-mixotrophs to photoautotrophs.</title>
        <authorList>
            <person name="Ban H."/>
            <person name="Sato S."/>
            <person name="Yoshikawa S."/>
            <person name="Yamada K."/>
            <person name="Nakamura Y."/>
            <person name="Ichinomiya M."/>
            <person name="Sato N."/>
            <person name="Blanc-Mathieu R."/>
            <person name="Endo H."/>
            <person name="Kuwata A."/>
            <person name="Ogata H."/>
        </authorList>
    </citation>
    <scope>NUCLEOTIDE SEQUENCE [LARGE SCALE GENOMIC DNA]</scope>
    <source>
        <strain evidence="2">NIES 3700</strain>
    </source>
</reference>
<dbReference type="AlphaFoldDB" id="A0A9W6ZL47"/>
<protein>
    <submittedName>
        <fullName evidence="1">Uncharacterized protein</fullName>
    </submittedName>
</protein>
<comment type="caution">
    <text evidence="1">The sequence shown here is derived from an EMBL/GenBank/DDBJ whole genome shotgun (WGS) entry which is preliminary data.</text>
</comment>
<dbReference type="Proteomes" id="UP001165122">
    <property type="component" value="Unassembled WGS sequence"/>
</dbReference>